<protein>
    <submittedName>
        <fullName evidence="1">Uncharacterized protein</fullName>
    </submittedName>
</protein>
<organism evidence="1 2">
    <name type="scientific">Cylindrotheca closterium</name>
    <dbReference type="NCBI Taxonomy" id="2856"/>
    <lineage>
        <taxon>Eukaryota</taxon>
        <taxon>Sar</taxon>
        <taxon>Stramenopiles</taxon>
        <taxon>Ochrophyta</taxon>
        <taxon>Bacillariophyta</taxon>
        <taxon>Bacillariophyceae</taxon>
        <taxon>Bacillariophycidae</taxon>
        <taxon>Bacillariales</taxon>
        <taxon>Bacillariaceae</taxon>
        <taxon>Cylindrotheca</taxon>
    </lineage>
</organism>
<name>A0AAD2FNM9_9STRA</name>
<dbReference type="Proteomes" id="UP001295423">
    <property type="component" value="Unassembled WGS sequence"/>
</dbReference>
<comment type="caution">
    <text evidence="1">The sequence shown here is derived from an EMBL/GenBank/DDBJ whole genome shotgun (WGS) entry which is preliminary data.</text>
</comment>
<evidence type="ECO:0000313" key="1">
    <source>
        <dbReference type="EMBL" id="CAJ1947329.1"/>
    </source>
</evidence>
<keyword evidence="2" id="KW-1185">Reference proteome</keyword>
<gene>
    <name evidence="1" type="ORF">CYCCA115_LOCUS11092</name>
</gene>
<dbReference type="EMBL" id="CAKOGP040001725">
    <property type="protein sequence ID" value="CAJ1947329.1"/>
    <property type="molecule type" value="Genomic_DNA"/>
</dbReference>
<evidence type="ECO:0000313" key="2">
    <source>
        <dbReference type="Proteomes" id="UP001295423"/>
    </source>
</evidence>
<dbReference type="Pfam" id="PF25192">
    <property type="entry name" value="DiatomPyrShell"/>
    <property type="match status" value="1"/>
</dbReference>
<proteinExistence type="predicted"/>
<accession>A0AAD2FNM9</accession>
<dbReference type="AlphaFoldDB" id="A0AAD2FNM9"/>
<dbReference type="InterPro" id="IPR057491">
    <property type="entry name" value="DiatomPyrShell"/>
</dbReference>
<sequence>MTLYPLLDATPFYNSPDTLRPNMHNSDVSLHHLSPKRILTLLPAPHQQGSLVSIRTLFTENTNKIQAFNFEIMRVTILTLCTVATAAFTSTLYSRRDAKHHSSTTTTTSLQETIAPPNQNFGDPAQNNFGDPAQNGRMAPNNQQGGAMTTPPPQFRDSAPGGLWPVQDKWDPSNSVLVHGETLRTSSLPVEVNNIHMMLKSDGRPIVAKYELWMGPDYTPWILQAYSEDGITRPVNAMIATPKRENTIAIRNTANMEFPFEACLKIDNSLGEVRQALSDIGGGNTKIIQGGALRSYPLPEAVESVQILLKTDGRHLKAKVELLQGPNNVKQAFEVYASDGSYRPLHIVIDTPGGGNMVRIINKLTMEYPILSTVVPLAAKNKATGDITYL</sequence>
<reference evidence="1" key="1">
    <citation type="submission" date="2023-08" db="EMBL/GenBank/DDBJ databases">
        <authorList>
            <person name="Audoor S."/>
            <person name="Bilcke G."/>
        </authorList>
    </citation>
    <scope>NUCLEOTIDE SEQUENCE</scope>
</reference>